<dbReference type="AlphaFoldDB" id="A0A3M7PZT2"/>
<comment type="caution">
    <text evidence="2">The sequence shown here is derived from an EMBL/GenBank/DDBJ whole genome shotgun (WGS) entry which is preliminary data.</text>
</comment>
<keyword evidence="3" id="KW-1185">Reference proteome</keyword>
<dbReference type="Gene3D" id="4.10.60.10">
    <property type="entry name" value="Zinc finger, CCHC-type"/>
    <property type="match status" value="1"/>
</dbReference>
<name>A0A3M7PZT2_BRAPC</name>
<dbReference type="EMBL" id="REGN01008208">
    <property type="protein sequence ID" value="RNA04168.1"/>
    <property type="molecule type" value="Genomic_DNA"/>
</dbReference>
<reference evidence="2 3" key="1">
    <citation type="journal article" date="2018" name="Sci. Rep.">
        <title>Genomic signatures of local adaptation to the degree of environmental predictability in rotifers.</title>
        <authorList>
            <person name="Franch-Gras L."/>
            <person name="Hahn C."/>
            <person name="Garcia-Roger E.M."/>
            <person name="Carmona M.J."/>
            <person name="Serra M."/>
            <person name="Gomez A."/>
        </authorList>
    </citation>
    <scope>NUCLEOTIDE SEQUENCE [LARGE SCALE GENOMIC DNA]</scope>
    <source>
        <strain evidence="2">HYR1</strain>
    </source>
</reference>
<feature type="region of interest" description="Disordered" evidence="1">
    <location>
        <begin position="45"/>
        <end position="94"/>
    </location>
</feature>
<evidence type="ECO:0000256" key="1">
    <source>
        <dbReference type="SAM" id="MobiDB-lite"/>
    </source>
</evidence>
<sequence>MTLPYYNGWLLHTVNTSVVNRKTYRGYKEGECIVAVPNVTDNMPAPTNIYPLNEPTFTSTYRKTPRPESPPNTPKDSDTAGASSFTRPVPALSQPQPTIKIYPNVFVNVDAEAILGRLNLERGRLLNKSAMELRRPAVSVFQSALDLSGPTTTTATNRNGSDDDETATLIKYKDRPERKNGVRRIRFSYPKEVDKIIRSLSGPRIMYRLKCVVSIVGQKQKCYFCDEEEHNIAKCPVKDSTCERSKQKGHLTQKCSIAEKLKSLERKKVDFSELLVEQEEIQSIHEQEQIDSEEINHLRDVQKSYTQDILTPVQVNKTDKTKNFIQTKIQINRTSESEPHNDVSNQEKSDTENDDDNPFESEAMSLTRSFQKGTEQFKKFRTNTVTEQPTGSNNIEENLE</sequence>
<feature type="region of interest" description="Disordered" evidence="1">
    <location>
        <begin position="329"/>
        <end position="400"/>
    </location>
</feature>
<feature type="compositionally biased region" description="Polar residues" evidence="1">
    <location>
        <begin position="364"/>
        <end position="374"/>
    </location>
</feature>
<evidence type="ECO:0008006" key="4">
    <source>
        <dbReference type="Google" id="ProtNLM"/>
    </source>
</evidence>
<feature type="compositionally biased region" description="Basic and acidic residues" evidence="1">
    <location>
        <begin position="335"/>
        <end position="351"/>
    </location>
</feature>
<organism evidence="2 3">
    <name type="scientific">Brachionus plicatilis</name>
    <name type="common">Marine rotifer</name>
    <name type="synonym">Brachionus muelleri</name>
    <dbReference type="NCBI Taxonomy" id="10195"/>
    <lineage>
        <taxon>Eukaryota</taxon>
        <taxon>Metazoa</taxon>
        <taxon>Spiralia</taxon>
        <taxon>Gnathifera</taxon>
        <taxon>Rotifera</taxon>
        <taxon>Eurotatoria</taxon>
        <taxon>Monogononta</taxon>
        <taxon>Pseudotrocha</taxon>
        <taxon>Ploima</taxon>
        <taxon>Brachionidae</taxon>
        <taxon>Brachionus</taxon>
    </lineage>
</organism>
<dbReference type="OrthoDB" id="3863715at2759"/>
<gene>
    <name evidence="2" type="ORF">BpHYR1_033940</name>
</gene>
<proteinExistence type="predicted"/>
<accession>A0A3M7PZT2</accession>
<feature type="compositionally biased region" description="Polar residues" evidence="1">
    <location>
        <begin position="382"/>
        <end position="400"/>
    </location>
</feature>
<protein>
    <recommendedName>
        <fullName evidence="4">CCHC-type domain-containing protein</fullName>
    </recommendedName>
</protein>
<evidence type="ECO:0000313" key="3">
    <source>
        <dbReference type="Proteomes" id="UP000276133"/>
    </source>
</evidence>
<evidence type="ECO:0000313" key="2">
    <source>
        <dbReference type="EMBL" id="RNA04168.1"/>
    </source>
</evidence>
<dbReference type="Proteomes" id="UP000276133">
    <property type="component" value="Unassembled WGS sequence"/>
</dbReference>